<feature type="transmembrane region" description="Helical" evidence="6">
    <location>
        <begin position="80"/>
        <end position="102"/>
    </location>
</feature>
<evidence type="ECO:0000256" key="4">
    <source>
        <dbReference type="ARBA" id="ARBA00023136"/>
    </source>
</evidence>
<keyword evidence="2 6" id="KW-0812">Transmembrane</keyword>
<evidence type="ECO:0000256" key="5">
    <source>
        <dbReference type="SAM" id="MobiDB-lite"/>
    </source>
</evidence>
<keyword evidence="9" id="KW-1185">Reference proteome</keyword>
<sequence>MSSDYPGPATPPGGDRQPYPQQPSAYPAGPPVYGGPQGAPVYPGAPVGESDKSFIATWLLAYFLGVLGIDRFYLGKVGTGIAKLLTLGGCGIWALVDLILVLAGAQKDKFGRPLQGYDQHKKLAWIVTGVLVVLGIISSALNPPDFSGLSTDAAAVVQVRV</sequence>
<evidence type="ECO:0000256" key="1">
    <source>
        <dbReference type="ARBA" id="ARBA00004141"/>
    </source>
</evidence>
<dbReference type="GO" id="GO:0016020">
    <property type="term" value="C:membrane"/>
    <property type="evidence" value="ECO:0007669"/>
    <property type="project" value="UniProtKB-SubCell"/>
</dbReference>
<proteinExistence type="predicted"/>
<comment type="caution">
    <text evidence="8">The sequence shown here is derived from an EMBL/GenBank/DDBJ whole genome shotgun (WGS) entry which is preliminary data.</text>
</comment>
<evidence type="ECO:0000313" key="8">
    <source>
        <dbReference type="EMBL" id="GEA82225.1"/>
    </source>
</evidence>
<feature type="transmembrane region" description="Helical" evidence="6">
    <location>
        <begin position="123"/>
        <end position="141"/>
    </location>
</feature>
<dbReference type="AlphaFoldDB" id="A0A4Y3KGM3"/>
<gene>
    <name evidence="8" type="ORF">CUD01_26690</name>
</gene>
<dbReference type="InterPro" id="IPR050932">
    <property type="entry name" value="TM2D1-3-like"/>
</dbReference>
<reference evidence="8 9" key="1">
    <citation type="submission" date="2019-06" db="EMBL/GenBank/DDBJ databases">
        <title>Whole genome shotgun sequence of Cellulomonas uda NBRC 3747.</title>
        <authorList>
            <person name="Hosoyama A."/>
            <person name="Uohara A."/>
            <person name="Ohji S."/>
            <person name="Ichikawa N."/>
        </authorList>
    </citation>
    <scope>NUCLEOTIDE SEQUENCE [LARGE SCALE GENOMIC DNA]</scope>
    <source>
        <strain evidence="8 9">NBRC 3747</strain>
    </source>
</reference>
<feature type="transmembrane region" description="Helical" evidence="6">
    <location>
        <begin position="54"/>
        <end position="74"/>
    </location>
</feature>
<name>A0A4Y3KGM3_CELUD</name>
<evidence type="ECO:0000256" key="3">
    <source>
        <dbReference type="ARBA" id="ARBA00022989"/>
    </source>
</evidence>
<feature type="compositionally biased region" description="Low complexity" evidence="5">
    <location>
        <begin position="17"/>
        <end position="27"/>
    </location>
</feature>
<comment type="subcellular location">
    <subcellularLocation>
        <location evidence="1">Membrane</location>
        <topology evidence="1">Multi-pass membrane protein</topology>
    </subcellularLocation>
</comment>
<keyword evidence="4 6" id="KW-0472">Membrane</keyword>
<dbReference type="EMBL" id="BJLP01000052">
    <property type="protein sequence ID" value="GEA82225.1"/>
    <property type="molecule type" value="Genomic_DNA"/>
</dbReference>
<dbReference type="Pfam" id="PF05154">
    <property type="entry name" value="TM2"/>
    <property type="match status" value="1"/>
</dbReference>
<protein>
    <recommendedName>
        <fullName evidence="7">TM2 domain-containing protein</fullName>
    </recommendedName>
</protein>
<evidence type="ECO:0000256" key="6">
    <source>
        <dbReference type="SAM" id="Phobius"/>
    </source>
</evidence>
<accession>A0A4Y3KGM3</accession>
<dbReference type="PANTHER" id="PTHR21016">
    <property type="entry name" value="BETA-AMYLOID BINDING PROTEIN-RELATED"/>
    <property type="match status" value="1"/>
</dbReference>
<dbReference type="Proteomes" id="UP000315842">
    <property type="component" value="Unassembled WGS sequence"/>
</dbReference>
<dbReference type="RefSeq" id="WP_141321807.1">
    <property type="nucleotide sequence ID" value="NZ_BJLP01000052.1"/>
</dbReference>
<evidence type="ECO:0000259" key="7">
    <source>
        <dbReference type="Pfam" id="PF05154"/>
    </source>
</evidence>
<evidence type="ECO:0000256" key="2">
    <source>
        <dbReference type="ARBA" id="ARBA00022692"/>
    </source>
</evidence>
<keyword evidence="3 6" id="KW-1133">Transmembrane helix</keyword>
<feature type="region of interest" description="Disordered" evidence="5">
    <location>
        <begin position="1"/>
        <end position="30"/>
    </location>
</feature>
<feature type="domain" description="TM2" evidence="7">
    <location>
        <begin position="51"/>
        <end position="99"/>
    </location>
</feature>
<dbReference type="InterPro" id="IPR007829">
    <property type="entry name" value="TM2"/>
</dbReference>
<dbReference type="PANTHER" id="PTHR21016:SF25">
    <property type="entry name" value="TM2 DOMAIN-CONTAINING PROTEIN DDB_G0277895-RELATED"/>
    <property type="match status" value="1"/>
</dbReference>
<evidence type="ECO:0000313" key="9">
    <source>
        <dbReference type="Proteomes" id="UP000315842"/>
    </source>
</evidence>
<organism evidence="8 9">
    <name type="scientific">Cellulomonas uda</name>
    <dbReference type="NCBI Taxonomy" id="1714"/>
    <lineage>
        <taxon>Bacteria</taxon>
        <taxon>Bacillati</taxon>
        <taxon>Actinomycetota</taxon>
        <taxon>Actinomycetes</taxon>
        <taxon>Micrococcales</taxon>
        <taxon>Cellulomonadaceae</taxon>
        <taxon>Cellulomonas</taxon>
    </lineage>
</organism>